<dbReference type="EMBL" id="JBEDNZ010000001">
    <property type="protein sequence ID" value="KAL0851755.1"/>
    <property type="molecule type" value="Genomic_DNA"/>
</dbReference>
<organism evidence="1 2">
    <name type="scientific">Loxostege sticticalis</name>
    <name type="common">Beet webworm moth</name>
    <dbReference type="NCBI Taxonomy" id="481309"/>
    <lineage>
        <taxon>Eukaryota</taxon>
        <taxon>Metazoa</taxon>
        <taxon>Ecdysozoa</taxon>
        <taxon>Arthropoda</taxon>
        <taxon>Hexapoda</taxon>
        <taxon>Insecta</taxon>
        <taxon>Pterygota</taxon>
        <taxon>Neoptera</taxon>
        <taxon>Endopterygota</taxon>
        <taxon>Lepidoptera</taxon>
        <taxon>Glossata</taxon>
        <taxon>Ditrysia</taxon>
        <taxon>Pyraloidea</taxon>
        <taxon>Crambidae</taxon>
        <taxon>Pyraustinae</taxon>
        <taxon>Loxostege</taxon>
    </lineage>
</organism>
<evidence type="ECO:0008006" key="3">
    <source>
        <dbReference type="Google" id="ProtNLM"/>
    </source>
</evidence>
<evidence type="ECO:0000313" key="1">
    <source>
        <dbReference type="EMBL" id="KAL0851755.1"/>
    </source>
</evidence>
<dbReference type="AlphaFoldDB" id="A0ABD0TRC3"/>
<reference evidence="1 2" key="1">
    <citation type="submission" date="2024-06" db="EMBL/GenBank/DDBJ databases">
        <title>A chromosome-level genome assembly of beet webworm, Loxostege sticticalis.</title>
        <authorList>
            <person name="Zhang Y."/>
        </authorList>
    </citation>
    <scope>NUCLEOTIDE SEQUENCE [LARGE SCALE GENOMIC DNA]</scope>
    <source>
        <strain evidence="1">AQ028</strain>
        <tissue evidence="1">Male pupae</tissue>
    </source>
</reference>
<accession>A0ABD0TRC3</accession>
<comment type="caution">
    <text evidence="1">The sequence shown here is derived from an EMBL/GenBank/DDBJ whole genome shotgun (WGS) entry which is preliminary data.</text>
</comment>
<sequence>MKHLSSQRLVTDDETDMPKFTRKLWNANNEANLWRPSKIMYRSTVTSTEPSTELRAWPTVPWIYLQSRSTTELLTELPPTQSSSATRRSWRPYFPTLNRFKILNHNVWNLASPRKPFSVFLTNSSISRSTPAYRTTVTSKTSLRTVTTTPEPQFLENLTYTHGVGKQTGNTGMMLRIIFNDNNYGTAGRNLVKFQKNRPRKKKPKTTTKATTKAPDPQTCYQCGLQTIVATTDSDCYPVFESPDHAKQYKRHEMVTNCGLNYLRGCFKRYLDVGSTYIERGCREMPPKKGNSKYISKKFAKLEMVLEDIPTGCVISPYASLTKFHRHISLYARYHVCICNTHLCNSGSFNYYQYDKNTD</sequence>
<protein>
    <recommendedName>
        <fullName evidence="3">Protein Wnt</fullName>
    </recommendedName>
</protein>
<gene>
    <name evidence="1" type="ORF">ABMA28_000067</name>
</gene>
<evidence type="ECO:0000313" key="2">
    <source>
        <dbReference type="Proteomes" id="UP001549921"/>
    </source>
</evidence>
<name>A0ABD0TRC3_LOXSC</name>
<proteinExistence type="predicted"/>
<dbReference type="Proteomes" id="UP001549921">
    <property type="component" value="Unassembled WGS sequence"/>
</dbReference>